<comment type="cofactor">
    <cofactor evidence="14 15">
        <name>Mn(2+)</name>
        <dbReference type="ChEBI" id="CHEBI:29035"/>
    </cofactor>
    <cofactor evidence="14 15">
        <name>Mg(2+)</name>
        <dbReference type="ChEBI" id="CHEBI:18420"/>
    </cofactor>
    <text evidence="14 15">Manganese or magnesium. Binds 1 divalent metal ion per monomer in the absence of substrate. May bind a second metal ion after substrate binding.</text>
</comment>
<dbReference type="OrthoDB" id="9803420at2"/>
<dbReference type="GO" id="GO:0030145">
    <property type="term" value="F:manganese ion binding"/>
    <property type="evidence" value="ECO:0007669"/>
    <property type="project" value="UniProtKB-UniRule"/>
</dbReference>
<evidence type="ECO:0000256" key="5">
    <source>
        <dbReference type="ARBA" id="ARBA00007383"/>
    </source>
</evidence>
<dbReference type="GO" id="GO:0003723">
    <property type="term" value="F:RNA binding"/>
    <property type="evidence" value="ECO:0007669"/>
    <property type="project" value="UniProtKB-UniRule"/>
</dbReference>
<dbReference type="InterPro" id="IPR012337">
    <property type="entry name" value="RNaseH-like_sf"/>
</dbReference>
<dbReference type="InterPro" id="IPR036397">
    <property type="entry name" value="RNaseH_sf"/>
</dbReference>
<gene>
    <name evidence="14 18" type="primary">rnhB</name>
    <name evidence="18" type="ORF">NITLEN_40157</name>
</gene>
<evidence type="ECO:0000256" key="4">
    <source>
        <dbReference type="ARBA" id="ARBA00004496"/>
    </source>
</evidence>
<dbReference type="GO" id="GO:0005737">
    <property type="term" value="C:cytoplasm"/>
    <property type="evidence" value="ECO:0007669"/>
    <property type="project" value="UniProtKB-SubCell"/>
</dbReference>
<comment type="function">
    <text evidence="3 14 16">Endonuclease that specifically degrades the RNA of RNA-DNA hybrids.</text>
</comment>
<name>A0A330L9Z6_9BACT</name>
<keyword evidence="8 14" id="KW-0963">Cytoplasm</keyword>
<evidence type="ECO:0000256" key="9">
    <source>
        <dbReference type="ARBA" id="ARBA00022722"/>
    </source>
</evidence>
<dbReference type="RefSeq" id="WP_121989933.1">
    <property type="nucleotide sequence ID" value="NZ_OUNR01000017.1"/>
</dbReference>
<dbReference type="Gene3D" id="3.30.420.10">
    <property type="entry name" value="Ribonuclease H-like superfamily/Ribonuclease H"/>
    <property type="match status" value="1"/>
</dbReference>
<evidence type="ECO:0000256" key="6">
    <source>
        <dbReference type="ARBA" id="ARBA00012180"/>
    </source>
</evidence>
<dbReference type="GO" id="GO:0006298">
    <property type="term" value="P:mismatch repair"/>
    <property type="evidence" value="ECO:0007669"/>
    <property type="project" value="TreeGrafter"/>
</dbReference>
<comment type="subcellular location">
    <subcellularLocation>
        <location evidence="4 14">Cytoplasm</location>
    </subcellularLocation>
</comment>
<dbReference type="PROSITE" id="PS51975">
    <property type="entry name" value="RNASE_H_2"/>
    <property type="match status" value="1"/>
</dbReference>
<evidence type="ECO:0000259" key="17">
    <source>
        <dbReference type="PROSITE" id="PS51975"/>
    </source>
</evidence>
<dbReference type="InterPro" id="IPR024567">
    <property type="entry name" value="RNase_HII/HIII_dom"/>
</dbReference>
<comment type="cofactor">
    <cofactor evidence="2">
        <name>Mg(2+)</name>
        <dbReference type="ChEBI" id="CHEBI:18420"/>
    </cofactor>
</comment>
<feature type="domain" description="RNase H type-2" evidence="17">
    <location>
        <begin position="24"/>
        <end position="213"/>
    </location>
</feature>
<evidence type="ECO:0000313" key="18">
    <source>
        <dbReference type="EMBL" id="SPP65684.1"/>
    </source>
</evidence>
<evidence type="ECO:0000256" key="11">
    <source>
        <dbReference type="ARBA" id="ARBA00022759"/>
    </source>
</evidence>
<dbReference type="SUPFAM" id="SSF53098">
    <property type="entry name" value="Ribonuclease H-like"/>
    <property type="match status" value="1"/>
</dbReference>
<dbReference type="InterPro" id="IPR001352">
    <property type="entry name" value="RNase_HII/HIII"/>
</dbReference>
<organism evidence="18 19">
    <name type="scientific">Nitrospira lenta</name>
    <dbReference type="NCBI Taxonomy" id="1436998"/>
    <lineage>
        <taxon>Bacteria</taxon>
        <taxon>Pseudomonadati</taxon>
        <taxon>Nitrospirota</taxon>
        <taxon>Nitrospiria</taxon>
        <taxon>Nitrospirales</taxon>
        <taxon>Nitrospiraceae</taxon>
        <taxon>Nitrospira</taxon>
    </lineage>
</organism>
<protein>
    <recommendedName>
        <fullName evidence="7 14">Ribonuclease HII</fullName>
        <shortName evidence="14">RNase HII</shortName>
        <ecNumber evidence="6 14">3.1.26.4</ecNumber>
    </recommendedName>
</protein>
<dbReference type="HAMAP" id="MF_00052_B">
    <property type="entry name" value="RNase_HII_B"/>
    <property type="match status" value="1"/>
</dbReference>
<evidence type="ECO:0000256" key="10">
    <source>
        <dbReference type="ARBA" id="ARBA00022723"/>
    </source>
</evidence>
<sequence length="218" mass="23623">MRRGTCWLGPTEEFEQEARRCGYRRIAGVDEAGRGPLAGPVVAAAVILHVRCRLIGVDDSKQLSVSARDRLYAEIMDRAVCVGVGSSTAEEIDRINILEATKLAMRRALAEILPAPDYVLIDAVSLTGVAMPIRPIIKGDALSLSIAAASIVAKVTRDRLMAQFHAAYPQYNFLSHKGYGTEEHLARLAEHGPSPIHRRTFAPVSAALSLSALEPLRS</sequence>
<dbReference type="NCBIfam" id="NF000595">
    <property type="entry name" value="PRK00015.1-3"/>
    <property type="match status" value="1"/>
</dbReference>
<keyword evidence="11 14" id="KW-0255">Endonuclease</keyword>
<keyword evidence="9 14" id="KW-0540">Nuclease</keyword>
<dbReference type="CDD" id="cd07182">
    <property type="entry name" value="RNase_HII_bacteria_HII_like"/>
    <property type="match status" value="1"/>
</dbReference>
<dbReference type="GO" id="GO:0043137">
    <property type="term" value="P:DNA replication, removal of RNA primer"/>
    <property type="evidence" value="ECO:0007669"/>
    <property type="project" value="TreeGrafter"/>
</dbReference>
<keyword evidence="12 14" id="KW-0378">Hydrolase</keyword>
<evidence type="ECO:0000256" key="1">
    <source>
        <dbReference type="ARBA" id="ARBA00000077"/>
    </source>
</evidence>
<dbReference type="Proteomes" id="UP000248168">
    <property type="component" value="Unassembled WGS sequence"/>
</dbReference>
<evidence type="ECO:0000256" key="7">
    <source>
        <dbReference type="ARBA" id="ARBA00019179"/>
    </source>
</evidence>
<dbReference type="NCBIfam" id="NF000594">
    <property type="entry name" value="PRK00015.1-1"/>
    <property type="match status" value="1"/>
</dbReference>
<dbReference type="PANTHER" id="PTHR10954:SF18">
    <property type="entry name" value="RIBONUCLEASE HII"/>
    <property type="match status" value="1"/>
</dbReference>
<proteinExistence type="inferred from homology"/>
<dbReference type="Pfam" id="PF01351">
    <property type="entry name" value="RNase_HII"/>
    <property type="match status" value="1"/>
</dbReference>
<accession>A0A330L9Z6</accession>
<dbReference type="EMBL" id="OUNR01000017">
    <property type="protein sequence ID" value="SPP65684.1"/>
    <property type="molecule type" value="Genomic_DNA"/>
</dbReference>
<dbReference type="FunFam" id="3.30.420.10:FF:000006">
    <property type="entry name" value="Ribonuclease HII"/>
    <property type="match status" value="1"/>
</dbReference>
<dbReference type="GO" id="GO:0004523">
    <property type="term" value="F:RNA-DNA hybrid ribonuclease activity"/>
    <property type="evidence" value="ECO:0007669"/>
    <property type="project" value="UniProtKB-UniRule"/>
</dbReference>
<dbReference type="FunCoup" id="A0A330L9Z6">
    <property type="interactions" value="330"/>
</dbReference>
<evidence type="ECO:0000256" key="3">
    <source>
        <dbReference type="ARBA" id="ARBA00004065"/>
    </source>
</evidence>
<comment type="catalytic activity">
    <reaction evidence="1 14 15 16">
        <text>Endonucleolytic cleavage to 5'-phosphomonoester.</text>
        <dbReference type="EC" id="3.1.26.4"/>
    </reaction>
</comment>
<evidence type="ECO:0000256" key="12">
    <source>
        <dbReference type="ARBA" id="ARBA00022801"/>
    </source>
</evidence>
<evidence type="ECO:0000256" key="8">
    <source>
        <dbReference type="ARBA" id="ARBA00022490"/>
    </source>
</evidence>
<feature type="binding site" evidence="14 15">
    <location>
        <position position="31"/>
    </location>
    <ligand>
        <name>a divalent metal cation</name>
        <dbReference type="ChEBI" id="CHEBI:60240"/>
    </ligand>
</feature>
<keyword evidence="19" id="KW-1185">Reference proteome</keyword>
<evidence type="ECO:0000256" key="15">
    <source>
        <dbReference type="PROSITE-ProRule" id="PRU01319"/>
    </source>
</evidence>
<evidence type="ECO:0000256" key="16">
    <source>
        <dbReference type="RuleBase" id="RU003515"/>
    </source>
</evidence>
<dbReference type="InterPro" id="IPR022898">
    <property type="entry name" value="RNase_HII"/>
</dbReference>
<evidence type="ECO:0000256" key="2">
    <source>
        <dbReference type="ARBA" id="ARBA00001946"/>
    </source>
</evidence>
<keyword evidence="10 14" id="KW-0479">Metal-binding</keyword>
<feature type="binding site" evidence="14 15">
    <location>
        <position position="122"/>
    </location>
    <ligand>
        <name>a divalent metal cation</name>
        <dbReference type="ChEBI" id="CHEBI:60240"/>
    </ligand>
</feature>
<comment type="similarity">
    <text evidence="5 14 16">Belongs to the RNase HII family.</text>
</comment>
<evidence type="ECO:0000256" key="13">
    <source>
        <dbReference type="ARBA" id="ARBA00023211"/>
    </source>
</evidence>
<keyword evidence="13 14" id="KW-0464">Manganese</keyword>
<dbReference type="GO" id="GO:0032299">
    <property type="term" value="C:ribonuclease H2 complex"/>
    <property type="evidence" value="ECO:0007669"/>
    <property type="project" value="TreeGrafter"/>
</dbReference>
<dbReference type="AlphaFoldDB" id="A0A330L9Z6"/>
<dbReference type="EC" id="3.1.26.4" evidence="6 14"/>
<feature type="binding site" evidence="14 15">
    <location>
        <position position="30"/>
    </location>
    <ligand>
        <name>a divalent metal cation</name>
        <dbReference type="ChEBI" id="CHEBI:60240"/>
    </ligand>
</feature>
<reference evidence="19" key="1">
    <citation type="submission" date="2018-04" db="EMBL/GenBank/DDBJ databases">
        <authorList>
            <person name="Lucker S."/>
            <person name="Sakoula D."/>
        </authorList>
    </citation>
    <scope>NUCLEOTIDE SEQUENCE [LARGE SCALE GENOMIC DNA]</scope>
</reference>
<dbReference type="InParanoid" id="A0A330L9Z6"/>
<dbReference type="PANTHER" id="PTHR10954">
    <property type="entry name" value="RIBONUCLEASE H2 SUBUNIT A"/>
    <property type="match status" value="1"/>
</dbReference>
<evidence type="ECO:0000313" key="19">
    <source>
        <dbReference type="Proteomes" id="UP000248168"/>
    </source>
</evidence>
<evidence type="ECO:0000256" key="14">
    <source>
        <dbReference type="HAMAP-Rule" id="MF_00052"/>
    </source>
</evidence>